<reference evidence="1" key="1">
    <citation type="submission" date="2022-09" db="EMBL/GenBank/DDBJ databases">
        <title>Actin cytoskeleton and complex cell architecture in an #Asgard archaeon.</title>
        <authorList>
            <person name="Ponce Toledo R.I."/>
            <person name="Schleper C."/>
            <person name="Rodrigues Oliveira T."/>
            <person name="Wollweber F."/>
            <person name="Xu J."/>
            <person name="Rittmann S."/>
            <person name="Klingl A."/>
            <person name="Pilhofer M."/>
        </authorList>
    </citation>
    <scope>NUCLEOTIDE SEQUENCE</scope>
    <source>
        <strain evidence="1">B-35</strain>
    </source>
</reference>
<evidence type="ECO:0000313" key="1">
    <source>
        <dbReference type="EMBL" id="UYP44975.1"/>
    </source>
</evidence>
<sequence length="201" mass="24351">MVKTTEKRFPPVEILKRMQLSFKNHFNITGNIHNLDNNPYLRFVFNSRSDFEFLYDQDYEAYAFLYDHILTNEMDFNFIEETVNRNKPSEPKDVAENYLIFHYKSNTIEPMRRNYRLTTKMNNLMGQNIAYEEIETGFLRFIHSKEDFESMLVMTTKKKGWEDYFKSKQISLTHPTIQTFFEIVDRWEQKVREKHGVLQNP</sequence>
<dbReference type="EMBL" id="CP104013">
    <property type="protein sequence ID" value="UYP44975.1"/>
    <property type="molecule type" value="Genomic_DNA"/>
</dbReference>
<evidence type="ECO:0000313" key="2">
    <source>
        <dbReference type="Proteomes" id="UP001208689"/>
    </source>
</evidence>
<protein>
    <submittedName>
        <fullName evidence="1">Uncharacterized protein</fullName>
    </submittedName>
</protein>
<proteinExistence type="predicted"/>
<organism evidence="1 2">
    <name type="scientific">Candidatus Lokiarchaeum ossiferum</name>
    <dbReference type="NCBI Taxonomy" id="2951803"/>
    <lineage>
        <taxon>Archaea</taxon>
        <taxon>Promethearchaeati</taxon>
        <taxon>Promethearchaeota</taxon>
        <taxon>Promethearchaeia</taxon>
        <taxon>Promethearchaeales</taxon>
        <taxon>Promethearchaeaceae</taxon>
        <taxon>Candidatus Lokiarchaeum</taxon>
    </lineage>
</organism>
<gene>
    <name evidence="1" type="ORF">NEF87_001260</name>
</gene>
<keyword evidence="2" id="KW-1185">Reference proteome</keyword>
<name>A0ABY6HNJ8_9ARCH</name>
<accession>A0ABY6HNJ8</accession>
<dbReference type="Proteomes" id="UP001208689">
    <property type="component" value="Chromosome"/>
</dbReference>